<gene>
    <name evidence="1" type="ORF">Tdes44962_MAKER07989</name>
</gene>
<organism evidence="1 2">
    <name type="scientific">Teratosphaeria destructans</name>
    <dbReference type="NCBI Taxonomy" id="418781"/>
    <lineage>
        <taxon>Eukaryota</taxon>
        <taxon>Fungi</taxon>
        <taxon>Dikarya</taxon>
        <taxon>Ascomycota</taxon>
        <taxon>Pezizomycotina</taxon>
        <taxon>Dothideomycetes</taxon>
        <taxon>Dothideomycetidae</taxon>
        <taxon>Mycosphaerellales</taxon>
        <taxon>Teratosphaeriaceae</taxon>
        <taxon>Teratosphaeria</taxon>
    </lineage>
</organism>
<reference evidence="1 2" key="2">
    <citation type="journal article" date="2021" name="Curr. Genet.">
        <title>Genetic response to nitrogen starvation in the aggressive Eucalyptus foliar pathogen Teratosphaeria destructans.</title>
        <authorList>
            <person name="Havenga M."/>
            <person name="Wingfield B.D."/>
            <person name="Wingfield M.J."/>
            <person name="Dreyer L.L."/>
            <person name="Roets F."/>
            <person name="Aylward J."/>
        </authorList>
    </citation>
    <scope>NUCLEOTIDE SEQUENCE [LARGE SCALE GENOMIC DNA]</scope>
    <source>
        <strain evidence="1">CMW44962</strain>
    </source>
</reference>
<dbReference type="AlphaFoldDB" id="A0A9W7W576"/>
<comment type="caution">
    <text evidence="1">The sequence shown here is derived from an EMBL/GenBank/DDBJ whole genome shotgun (WGS) entry which is preliminary data.</text>
</comment>
<keyword evidence="2" id="KW-1185">Reference proteome</keyword>
<accession>A0A9W7W576</accession>
<feature type="non-terminal residue" evidence="1">
    <location>
        <position position="1"/>
    </location>
</feature>
<sequence length="71" mass="7925">PYLREAPEGETIYISRAILTTDCVHTPQLDTSSCKHAGYYYLQCAAYIPGRTSQEPATLLTKQTREATDNT</sequence>
<proteinExistence type="predicted"/>
<reference evidence="1 2" key="1">
    <citation type="journal article" date="2018" name="IMA Fungus">
        <title>IMA Genome-F 10: Nine draft genome sequences of Claviceps purpurea s.lat., including C. arundinis, C. humidiphila, and C. cf. spartinae, pseudomolecules for the pitch canker pathogen Fusarium circinatum, draft genome of Davidsoniella eucalypti, Grosmannia galeiformis, Quambalaria eucalypti, and Teratosphaeria destructans.</title>
        <authorList>
            <person name="Wingfield B.D."/>
            <person name="Liu M."/>
            <person name="Nguyen H.D."/>
            <person name="Lane F.A."/>
            <person name="Morgan S.W."/>
            <person name="De Vos L."/>
            <person name="Wilken P.M."/>
            <person name="Duong T.A."/>
            <person name="Aylward J."/>
            <person name="Coetzee M.P."/>
            <person name="Dadej K."/>
            <person name="De Beer Z.W."/>
            <person name="Findlay W."/>
            <person name="Havenga M."/>
            <person name="Kolarik M."/>
            <person name="Menzies J.G."/>
            <person name="Naidoo K."/>
            <person name="Pochopski O."/>
            <person name="Shoukouhi P."/>
            <person name="Santana Q.C."/>
            <person name="Seifert K.A."/>
            <person name="Soal N."/>
            <person name="Steenkamp E.T."/>
            <person name="Tatham C.T."/>
            <person name="van der Nest M.A."/>
            <person name="Wingfield M.J."/>
        </authorList>
    </citation>
    <scope>NUCLEOTIDE SEQUENCE [LARGE SCALE GENOMIC DNA]</scope>
    <source>
        <strain evidence="1">CMW44962</strain>
    </source>
</reference>
<protein>
    <submittedName>
        <fullName evidence="1">Uncharacterized protein</fullName>
    </submittedName>
</protein>
<evidence type="ECO:0000313" key="1">
    <source>
        <dbReference type="EMBL" id="KAH9840348.1"/>
    </source>
</evidence>
<dbReference type="EMBL" id="RIBY02000591">
    <property type="protein sequence ID" value="KAH9840348.1"/>
    <property type="molecule type" value="Genomic_DNA"/>
</dbReference>
<evidence type="ECO:0000313" key="2">
    <source>
        <dbReference type="Proteomes" id="UP001138500"/>
    </source>
</evidence>
<name>A0A9W7W576_9PEZI</name>
<dbReference type="Proteomes" id="UP001138500">
    <property type="component" value="Unassembled WGS sequence"/>
</dbReference>